<feature type="region of interest" description="Disordered" evidence="4">
    <location>
        <begin position="598"/>
        <end position="634"/>
    </location>
</feature>
<feature type="compositionally biased region" description="Acidic residues" evidence="4">
    <location>
        <begin position="526"/>
        <end position="541"/>
    </location>
</feature>
<dbReference type="GO" id="GO:0005634">
    <property type="term" value="C:nucleus"/>
    <property type="evidence" value="ECO:0007669"/>
    <property type="project" value="UniProtKB-SubCell"/>
</dbReference>
<dbReference type="Proteomes" id="UP000230233">
    <property type="component" value="Chromosome II"/>
</dbReference>
<dbReference type="EMBL" id="PDUG01000002">
    <property type="protein sequence ID" value="PIC48127.1"/>
    <property type="molecule type" value="Genomic_DNA"/>
</dbReference>
<dbReference type="Pfam" id="PF00046">
    <property type="entry name" value="Homeodomain"/>
    <property type="match status" value="2"/>
</dbReference>
<feature type="domain" description="Homeobox" evidence="5">
    <location>
        <begin position="236"/>
        <end position="296"/>
    </location>
</feature>
<accession>A0A2G5V8U0</accession>
<gene>
    <name evidence="6" type="primary">Cnig_chr_II.g7223</name>
    <name evidence="6" type="ORF">B9Z55_007223</name>
</gene>
<feature type="compositionally biased region" description="Basic residues" evidence="4">
    <location>
        <begin position="37"/>
        <end position="46"/>
    </location>
</feature>
<proteinExistence type="predicted"/>
<dbReference type="PANTHER" id="PTHR14057">
    <property type="entry name" value="TRANSCRIPTION FACTOR ONECUT"/>
    <property type="match status" value="1"/>
</dbReference>
<protein>
    <recommendedName>
        <fullName evidence="5">Homeobox domain-containing protein</fullName>
    </recommendedName>
</protein>
<sequence length="634" mass="74730">MPIRRVERPSKEATPRDQKRRRLPSSESDSEQVVQMVKRRPGRPRKNPTSAQGTSQASAKKSRPSNHPESEDDDWESRPRRKSARCVTYQENDSDFDDSPIQKKTESRTVDSKKDALSSSSSSDSSSSELDFPIGDSDSEEETENEQEEEATQKTCTKPGGTRKAIDESRRKRTKYTEEQTKILQAALRETINPSFEQRIKLAEETNLSLVQVRKWINNNRQENPEWLKARESNPEWLKRREGILSGEKKQRMEEVFATCRKPNKELIASLVTELGITKEKVKGWFSTKRYRNPVPEETPILLCEEDARPILMEFFQKNPRFRDYKNPELKEKTGWPRHRLREFFESCRKEHGTVDSALPHEKADPILMDIFLKDPLFSDFKNVELKQKIQWPSRKIKEWFRHQRHSKKENQFTTTMEKFFETCQFPEKRDKDLELQSGGAWRRISKWLKNKRKNVLESFLKKEITVNEMPNEMATFERLYEKYDAPRHEDLILYIEKKEKVNGDMFAVYLVERWTAVRKLHPEDVQEEEEEDSDDPLDDEYANHPEFDYHENERDEDEMESEGYEIGTPDESLIDEDVEDVKDIQLLGNPRVSHIKNEVDDFGDETRNAPRFVPAPGYRDQSQAPDVDRKVYQ</sequence>
<evidence type="ECO:0000256" key="3">
    <source>
        <dbReference type="RuleBase" id="RU000682"/>
    </source>
</evidence>
<keyword evidence="2 3" id="KW-0238">DNA-binding</keyword>
<organism evidence="6 7">
    <name type="scientific">Caenorhabditis nigoni</name>
    <dbReference type="NCBI Taxonomy" id="1611254"/>
    <lineage>
        <taxon>Eukaryota</taxon>
        <taxon>Metazoa</taxon>
        <taxon>Ecdysozoa</taxon>
        <taxon>Nematoda</taxon>
        <taxon>Chromadorea</taxon>
        <taxon>Rhabditida</taxon>
        <taxon>Rhabditina</taxon>
        <taxon>Rhabditomorpha</taxon>
        <taxon>Rhabditoidea</taxon>
        <taxon>Rhabditidae</taxon>
        <taxon>Peloderinae</taxon>
        <taxon>Caenorhabditis</taxon>
    </lineage>
</organism>
<feature type="compositionally biased region" description="Basic and acidic residues" evidence="4">
    <location>
        <begin position="1"/>
        <end position="17"/>
    </location>
</feature>
<dbReference type="Gene3D" id="1.10.10.60">
    <property type="entry name" value="Homeodomain-like"/>
    <property type="match status" value="2"/>
</dbReference>
<comment type="subcellular location">
    <subcellularLocation>
        <location evidence="1 2 3">Nucleus</location>
    </subcellularLocation>
</comment>
<evidence type="ECO:0000313" key="6">
    <source>
        <dbReference type="EMBL" id="PIC48127.1"/>
    </source>
</evidence>
<dbReference type="SUPFAM" id="SSF46689">
    <property type="entry name" value="Homeodomain-like"/>
    <property type="match status" value="2"/>
</dbReference>
<name>A0A2G5V8U0_9PELO</name>
<dbReference type="InterPro" id="IPR051649">
    <property type="entry name" value="CUT_Homeobox"/>
</dbReference>
<feature type="compositionally biased region" description="Basic and acidic residues" evidence="4">
    <location>
        <begin position="100"/>
        <end position="116"/>
    </location>
</feature>
<feature type="DNA-binding region" description="Homeobox" evidence="2">
    <location>
        <begin position="169"/>
        <end position="228"/>
    </location>
</feature>
<dbReference type="STRING" id="1611254.A0A2G5V8U0"/>
<evidence type="ECO:0000256" key="2">
    <source>
        <dbReference type="PROSITE-ProRule" id="PRU00108"/>
    </source>
</evidence>
<feature type="DNA-binding region" description="Homeobox" evidence="2">
    <location>
        <begin position="238"/>
        <end position="297"/>
    </location>
</feature>
<dbReference type="PROSITE" id="PS50071">
    <property type="entry name" value="HOMEOBOX_2"/>
    <property type="match status" value="2"/>
</dbReference>
<dbReference type="GO" id="GO:0000978">
    <property type="term" value="F:RNA polymerase II cis-regulatory region sequence-specific DNA binding"/>
    <property type="evidence" value="ECO:0007669"/>
    <property type="project" value="TreeGrafter"/>
</dbReference>
<dbReference type="AlphaFoldDB" id="A0A2G5V8U0"/>
<feature type="compositionally biased region" description="Basic and acidic residues" evidence="4">
    <location>
        <begin position="598"/>
        <end position="609"/>
    </location>
</feature>
<feature type="compositionally biased region" description="Acidic residues" evidence="4">
    <location>
        <begin position="137"/>
        <end position="150"/>
    </location>
</feature>
<dbReference type="SMART" id="SM00389">
    <property type="entry name" value="HOX"/>
    <property type="match status" value="2"/>
</dbReference>
<feature type="compositionally biased region" description="Basic and acidic residues" evidence="4">
    <location>
        <begin position="164"/>
        <end position="177"/>
    </location>
</feature>
<evidence type="ECO:0000256" key="1">
    <source>
        <dbReference type="ARBA" id="ARBA00004123"/>
    </source>
</evidence>
<feature type="compositionally biased region" description="Basic and acidic residues" evidence="4">
    <location>
        <begin position="542"/>
        <end position="554"/>
    </location>
</feature>
<evidence type="ECO:0000313" key="7">
    <source>
        <dbReference type="Proteomes" id="UP000230233"/>
    </source>
</evidence>
<dbReference type="CDD" id="cd00086">
    <property type="entry name" value="homeodomain"/>
    <property type="match status" value="2"/>
</dbReference>
<keyword evidence="7" id="KW-1185">Reference proteome</keyword>
<comment type="caution">
    <text evidence="6">The sequence shown here is derived from an EMBL/GenBank/DDBJ whole genome shotgun (WGS) entry which is preliminary data.</text>
</comment>
<evidence type="ECO:0000256" key="4">
    <source>
        <dbReference type="SAM" id="MobiDB-lite"/>
    </source>
</evidence>
<dbReference type="PANTHER" id="PTHR14057:SF32">
    <property type="entry name" value="HOMEOBOX PROTEIN CEH-21-RELATED"/>
    <property type="match status" value="1"/>
</dbReference>
<dbReference type="GO" id="GO:0000981">
    <property type="term" value="F:DNA-binding transcription factor activity, RNA polymerase II-specific"/>
    <property type="evidence" value="ECO:0007669"/>
    <property type="project" value="TreeGrafter"/>
</dbReference>
<feature type="compositionally biased region" description="Polar residues" evidence="4">
    <location>
        <begin position="47"/>
        <end position="59"/>
    </location>
</feature>
<feature type="domain" description="Homeobox" evidence="5">
    <location>
        <begin position="167"/>
        <end position="227"/>
    </location>
</feature>
<dbReference type="OrthoDB" id="5888693at2759"/>
<feature type="compositionally biased region" description="Low complexity" evidence="4">
    <location>
        <begin position="118"/>
        <end position="128"/>
    </location>
</feature>
<feature type="region of interest" description="Disordered" evidence="4">
    <location>
        <begin position="522"/>
        <end position="577"/>
    </location>
</feature>
<dbReference type="InterPro" id="IPR009057">
    <property type="entry name" value="Homeodomain-like_sf"/>
</dbReference>
<keyword evidence="2 3" id="KW-0371">Homeobox</keyword>
<evidence type="ECO:0000259" key="5">
    <source>
        <dbReference type="PROSITE" id="PS50071"/>
    </source>
</evidence>
<feature type="region of interest" description="Disordered" evidence="4">
    <location>
        <begin position="1"/>
        <end position="177"/>
    </location>
</feature>
<reference evidence="7" key="1">
    <citation type="submission" date="2017-10" db="EMBL/GenBank/DDBJ databases">
        <title>Rapid genome shrinkage in a self-fertile nematode reveals novel sperm competition proteins.</title>
        <authorList>
            <person name="Yin D."/>
            <person name="Schwarz E.M."/>
            <person name="Thomas C.G."/>
            <person name="Felde R.L."/>
            <person name="Korf I.F."/>
            <person name="Cutter A.D."/>
            <person name="Schartner C.M."/>
            <person name="Ralston E.J."/>
            <person name="Meyer B.J."/>
            <person name="Haag E.S."/>
        </authorList>
    </citation>
    <scope>NUCLEOTIDE SEQUENCE [LARGE SCALE GENOMIC DNA]</scope>
    <source>
        <strain evidence="7">JU1422</strain>
    </source>
</reference>
<keyword evidence="2 3" id="KW-0539">Nucleus</keyword>
<dbReference type="InterPro" id="IPR001356">
    <property type="entry name" value="HD"/>
</dbReference>
<feature type="compositionally biased region" description="Acidic residues" evidence="4">
    <location>
        <begin position="555"/>
        <end position="564"/>
    </location>
</feature>